<feature type="region of interest" description="Disordered" evidence="1">
    <location>
        <begin position="1"/>
        <end position="27"/>
    </location>
</feature>
<evidence type="ECO:0000313" key="2">
    <source>
        <dbReference type="EMBL" id="KAJ4448972.1"/>
    </source>
</evidence>
<reference evidence="2 3" key="1">
    <citation type="journal article" date="2022" name="Allergy">
        <title>Genome assembly and annotation of Periplaneta americana reveal a comprehensive cockroach allergen profile.</title>
        <authorList>
            <person name="Wang L."/>
            <person name="Xiong Q."/>
            <person name="Saelim N."/>
            <person name="Wang L."/>
            <person name="Nong W."/>
            <person name="Wan A.T."/>
            <person name="Shi M."/>
            <person name="Liu X."/>
            <person name="Cao Q."/>
            <person name="Hui J.H.L."/>
            <person name="Sookrung N."/>
            <person name="Leung T.F."/>
            <person name="Tungtrongchitr A."/>
            <person name="Tsui S.K.W."/>
        </authorList>
    </citation>
    <scope>NUCLEOTIDE SEQUENCE [LARGE SCALE GENOMIC DNA]</scope>
    <source>
        <strain evidence="2">PWHHKU_190912</strain>
    </source>
</reference>
<sequence>MSGYLASECDEGDNAGEMSPGSSTESYPAFAHIGLRENPGKNLNQVTCPDREWNPGRLISRPDALTVTPQVAEINSDRESKTNSALKAENRRRWRKDCLGESGSIGHRVTSDSFSNYTKVRYVHRFRAGYPRLRPVLSSQHTIEPNPLIVGKKDFVRDRAYLLAFRTKPIREPVSTNVRYHNIMESYLGTLRTPYSRRNSL</sequence>
<accession>A0ABQ8TSE1</accession>
<name>A0ABQ8TSE1_PERAM</name>
<protein>
    <submittedName>
        <fullName evidence="2">Uncharacterized protein</fullName>
    </submittedName>
</protein>
<proteinExistence type="predicted"/>
<evidence type="ECO:0000313" key="3">
    <source>
        <dbReference type="Proteomes" id="UP001148838"/>
    </source>
</evidence>
<organism evidence="2 3">
    <name type="scientific">Periplaneta americana</name>
    <name type="common">American cockroach</name>
    <name type="synonym">Blatta americana</name>
    <dbReference type="NCBI Taxonomy" id="6978"/>
    <lineage>
        <taxon>Eukaryota</taxon>
        <taxon>Metazoa</taxon>
        <taxon>Ecdysozoa</taxon>
        <taxon>Arthropoda</taxon>
        <taxon>Hexapoda</taxon>
        <taxon>Insecta</taxon>
        <taxon>Pterygota</taxon>
        <taxon>Neoptera</taxon>
        <taxon>Polyneoptera</taxon>
        <taxon>Dictyoptera</taxon>
        <taxon>Blattodea</taxon>
        <taxon>Blattoidea</taxon>
        <taxon>Blattidae</taxon>
        <taxon>Blattinae</taxon>
        <taxon>Periplaneta</taxon>
    </lineage>
</organism>
<keyword evidence="3" id="KW-1185">Reference proteome</keyword>
<dbReference type="Proteomes" id="UP001148838">
    <property type="component" value="Unassembled WGS sequence"/>
</dbReference>
<evidence type="ECO:0000256" key="1">
    <source>
        <dbReference type="SAM" id="MobiDB-lite"/>
    </source>
</evidence>
<comment type="caution">
    <text evidence="2">The sequence shown here is derived from an EMBL/GenBank/DDBJ whole genome shotgun (WGS) entry which is preliminary data.</text>
</comment>
<dbReference type="EMBL" id="JAJSOF020000003">
    <property type="protein sequence ID" value="KAJ4448972.1"/>
    <property type="molecule type" value="Genomic_DNA"/>
</dbReference>
<gene>
    <name evidence="2" type="ORF">ANN_00364</name>
</gene>